<accession>A0AAV0LWW5</accession>
<protein>
    <recommendedName>
        <fullName evidence="1">Expansin-like EG45 domain-containing protein</fullName>
    </recommendedName>
</protein>
<dbReference type="CDD" id="cd22269">
    <property type="entry name" value="DPBB_EG45-like"/>
    <property type="match status" value="1"/>
</dbReference>
<proteinExistence type="predicted"/>
<dbReference type="InterPro" id="IPR044206">
    <property type="entry name" value="EGC1/2"/>
</dbReference>
<dbReference type="PANTHER" id="PTHR47295">
    <property type="entry name" value="EG45-LIKE DOMAIN CONTAINING PROTEIN 1-RELATED"/>
    <property type="match status" value="1"/>
</dbReference>
<dbReference type="InterPro" id="IPR036908">
    <property type="entry name" value="RlpA-like_sf"/>
</dbReference>
<dbReference type="GO" id="GO:0048046">
    <property type="term" value="C:apoplast"/>
    <property type="evidence" value="ECO:0007669"/>
    <property type="project" value="InterPro"/>
</dbReference>
<name>A0AAV0LWW5_9ROSI</name>
<evidence type="ECO:0000313" key="2">
    <source>
        <dbReference type="EMBL" id="CAI0438680.1"/>
    </source>
</evidence>
<dbReference type="Pfam" id="PF03330">
    <property type="entry name" value="DPBB_1"/>
    <property type="match status" value="1"/>
</dbReference>
<sequence>NLYKLNIYYLKFLTPSLKQRTNLSIFVYDQTAASKCYGYDEHGVMVAAADEDTLWDGGNACGKRYRVKCLRGTNKGVEVPCKAGRTVTVKIVDLCPSGCRGNIDLSAEAFKHIADPDEGKIVISLEEYAQRYILIVFFPPTQMRILNG</sequence>
<dbReference type="PANTHER" id="PTHR47295:SF2">
    <property type="entry name" value="EG45-LIKE DOMAIN CONTAINING PROTEIN 1-RELATED"/>
    <property type="match status" value="1"/>
</dbReference>
<evidence type="ECO:0000259" key="1">
    <source>
        <dbReference type="PROSITE" id="PS50842"/>
    </source>
</evidence>
<dbReference type="SUPFAM" id="SSF50685">
    <property type="entry name" value="Barwin-like endoglucanases"/>
    <property type="match status" value="1"/>
</dbReference>
<feature type="non-terminal residue" evidence="2">
    <location>
        <position position="1"/>
    </location>
</feature>
<dbReference type="InterPro" id="IPR007112">
    <property type="entry name" value="Expansin/allergen_DPBB_dom"/>
</dbReference>
<feature type="domain" description="Expansin-like EG45" evidence="1">
    <location>
        <begin position="48"/>
        <end position="148"/>
    </location>
</feature>
<dbReference type="GO" id="GO:0009627">
    <property type="term" value="P:systemic acquired resistance"/>
    <property type="evidence" value="ECO:0007669"/>
    <property type="project" value="InterPro"/>
</dbReference>
<reference evidence="2" key="1">
    <citation type="submission" date="2022-08" db="EMBL/GenBank/DDBJ databases">
        <authorList>
            <person name="Gutierrez-Valencia J."/>
        </authorList>
    </citation>
    <scope>NUCLEOTIDE SEQUENCE</scope>
</reference>
<keyword evidence="3" id="KW-1185">Reference proteome</keyword>
<organism evidence="2 3">
    <name type="scientific">Linum tenue</name>
    <dbReference type="NCBI Taxonomy" id="586396"/>
    <lineage>
        <taxon>Eukaryota</taxon>
        <taxon>Viridiplantae</taxon>
        <taxon>Streptophyta</taxon>
        <taxon>Embryophyta</taxon>
        <taxon>Tracheophyta</taxon>
        <taxon>Spermatophyta</taxon>
        <taxon>Magnoliopsida</taxon>
        <taxon>eudicotyledons</taxon>
        <taxon>Gunneridae</taxon>
        <taxon>Pentapetalae</taxon>
        <taxon>rosids</taxon>
        <taxon>fabids</taxon>
        <taxon>Malpighiales</taxon>
        <taxon>Linaceae</taxon>
        <taxon>Linum</taxon>
    </lineage>
</organism>
<dbReference type="EMBL" id="CAMGYJ010000006">
    <property type="protein sequence ID" value="CAI0438680.1"/>
    <property type="molecule type" value="Genomic_DNA"/>
</dbReference>
<comment type="caution">
    <text evidence="2">The sequence shown here is derived from an EMBL/GenBank/DDBJ whole genome shotgun (WGS) entry which is preliminary data.</text>
</comment>
<dbReference type="Gene3D" id="2.40.40.10">
    <property type="entry name" value="RlpA-like domain"/>
    <property type="match status" value="1"/>
</dbReference>
<dbReference type="PROSITE" id="PS50842">
    <property type="entry name" value="EXPANSIN_EG45"/>
    <property type="match status" value="1"/>
</dbReference>
<gene>
    <name evidence="2" type="ORF">LITE_LOCUS25884</name>
</gene>
<dbReference type="Proteomes" id="UP001154282">
    <property type="component" value="Unassembled WGS sequence"/>
</dbReference>
<dbReference type="InterPro" id="IPR009009">
    <property type="entry name" value="RlpA-like_DPBB"/>
</dbReference>
<dbReference type="AlphaFoldDB" id="A0AAV0LWW5"/>
<evidence type="ECO:0000313" key="3">
    <source>
        <dbReference type="Proteomes" id="UP001154282"/>
    </source>
</evidence>